<keyword evidence="6" id="KW-0175">Coiled coil</keyword>
<feature type="domain" description="Disease resistance N-terminal" evidence="8">
    <location>
        <begin position="8"/>
        <end position="94"/>
    </location>
</feature>
<evidence type="ECO:0000259" key="7">
    <source>
        <dbReference type="Pfam" id="PF00931"/>
    </source>
</evidence>
<sequence length="438" mass="48872">MVSVATGVLSPLLRKLASLVEKEYAQLKGVRKEIISLREELRTMNALLEKVAAEDDHDVLVKEWRNQVRDLSYDVEDCVDDFLRRADEQQHGDTAARPGHDVGFFHKSLSKLKKLGARHGVADQIRKLKARVDDVSKRHGRYIYGGACSSSAAAAAGPPLAAVAIDPRLPALCGRTGSLVGIDLNEQEAELKVVSIVGLGGLGKTTLACEVWRELRGQFDCHVTVPVSQSPDIIKILTKILSEVKGPQHHMCNISDLQDLIEEIKSCLLHRRYFIIIDDTWDPFVWEVIQCAFPDNNLGSRDGGSTRDQSVAATCSKYRHENVYKMKPLDEEASRRLFFQRIFGSEDACSGELKDVSAQILRKCGGMPLAIIIISSLLASQADKLKEDWEYVHKSMGSNVGTDRRVEVMRHILNLSYKNLPPHLKGCFLYLGAYRKIQ</sequence>
<dbReference type="PRINTS" id="PR00364">
    <property type="entry name" value="DISEASERSIST"/>
</dbReference>
<evidence type="ECO:0000256" key="4">
    <source>
        <dbReference type="ARBA" id="ARBA00022741"/>
    </source>
</evidence>
<dbReference type="SUPFAM" id="SSF52540">
    <property type="entry name" value="P-loop containing nucleoside triphosphate hydrolases"/>
    <property type="match status" value="1"/>
</dbReference>
<dbReference type="Gene3D" id="1.20.5.4130">
    <property type="match status" value="1"/>
</dbReference>
<dbReference type="EMBL" id="JACEFO010002015">
    <property type="protein sequence ID" value="KAF8689506.1"/>
    <property type="molecule type" value="Genomic_DNA"/>
</dbReference>
<dbReference type="AlphaFoldDB" id="A0A835EHM1"/>
<keyword evidence="4" id="KW-0547">Nucleotide-binding</keyword>
<dbReference type="Gene3D" id="3.40.50.300">
    <property type="entry name" value="P-loop containing nucleotide triphosphate hydrolases"/>
    <property type="match status" value="1"/>
</dbReference>
<comment type="caution">
    <text evidence="9">The sequence shown here is derived from an EMBL/GenBank/DDBJ whole genome shotgun (WGS) entry which is preliminary data.</text>
</comment>
<dbReference type="InterPro" id="IPR002182">
    <property type="entry name" value="NB-ARC"/>
</dbReference>
<keyword evidence="10" id="KW-1185">Reference proteome</keyword>
<dbReference type="PANTHER" id="PTHR19338">
    <property type="entry name" value="TRANSLOCASE OF INNER MITOCHONDRIAL MEMBRANE 13 HOMOLOG"/>
    <property type="match status" value="1"/>
</dbReference>
<dbReference type="InterPro" id="IPR041118">
    <property type="entry name" value="Rx_N"/>
</dbReference>
<evidence type="ECO:0000256" key="6">
    <source>
        <dbReference type="SAM" id="Coils"/>
    </source>
</evidence>
<dbReference type="GO" id="GO:0043531">
    <property type="term" value="F:ADP binding"/>
    <property type="evidence" value="ECO:0007669"/>
    <property type="project" value="InterPro"/>
</dbReference>
<dbReference type="Pfam" id="PF18052">
    <property type="entry name" value="Rx_N"/>
    <property type="match status" value="1"/>
</dbReference>
<dbReference type="OrthoDB" id="673289at2759"/>
<dbReference type="Proteomes" id="UP000636709">
    <property type="component" value="Unassembled WGS sequence"/>
</dbReference>
<feature type="coiled-coil region" evidence="6">
    <location>
        <begin position="20"/>
        <end position="54"/>
    </location>
</feature>
<dbReference type="Gene3D" id="1.10.8.430">
    <property type="entry name" value="Helical domain of apoptotic protease-activating factors"/>
    <property type="match status" value="1"/>
</dbReference>
<evidence type="ECO:0000259" key="8">
    <source>
        <dbReference type="Pfam" id="PF18052"/>
    </source>
</evidence>
<gene>
    <name evidence="9" type="ORF">HU200_041833</name>
</gene>
<keyword evidence="3" id="KW-0677">Repeat</keyword>
<dbReference type="InterPro" id="IPR038005">
    <property type="entry name" value="RX-like_CC"/>
</dbReference>
<evidence type="ECO:0000256" key="2">
    <source>
        <dbReference type="ARBA" id="ARBA00022614"/>
    </source>
</evidence>
<feature type="domain" description="NB-ARC" evidence="7">
    <location>
        <begin position="188"/>
        <end position="343"/>
    </location>
</feature>
<dbReference type="CDD" id="cd14798">
    <property type="entry name" value="RX-CC_like"/>
    <property type="match status" value="1"/>
</dbReference>
<dbReference type="PANTHER" id="PTHR19338:SF65">
    <property type="entry name" value="OS06G0163900 PROTEIN"/>
    <property type="match status" value="1"/>
</dbReference>
<evidence type="ECO:0000256" key="1">
    <source>
        <dbReference type="ARBA" id="ARBA00008894"/>
    </source>
</evidence>
<dbReference type="GO" id="GO:0006952">
    <property type="term" value="P:defense response"/>
    <property type="evidence" value="ECO:0007669"/>
    <property type="project" value="UniProtKB-KW"/>
</dbReference>
<organism evidence="9 10">
    <name type="scientific">Digitaria exilis</name>
    <dbReference type="NCBI Taxonomy" id="1010633"/>
    <lineage>
        <taxon>Eukaryota</taxon>
        <taxon>Viridiplantae</taxon>
        <taxon>Streptophyta</taxon>
        <taxon>Embryophyta</taxon>
        <taxon>Tracheophyta</taxon>
        <taxon>Spermatophyta</taxon>
        <taxon>Magnoliopsida</taxon>
        <taxon>Liliopsida</taxon>
        <taxon>Poales</taxon>
        <taxon>Poaceae</taxon>
        <taxon>PACMAD clade</taxon>
        <taxon>Panicoideae</taxon>
        <taxon>Panicodae</taxon>
        <taxon>Paniceae</taxon>
        <taxon>Anthephorinae</taxon>
        <taxon>Digitaria</taxon>
    </lineage>
</organism>
<evidence type="ECO:0000256" key="3">
    <source>
        <dbReference type="ARBA" id="ARBA00022737"/>
    </source>
</evidence>
<evidence type="ECO:0000256" key="5">
    <source>
        <dbReference type="ARBA" id="ARBA00022821"/>
    </source>
</evidence>
<accession>A0A835EHM1</accession>
<reference evidence="9" key="1">
    <citation type="submission" date="2020-07" db="EMBL/GenBank/DDBJ databases">
        <title>Genome sequence and genetic diversity analysis of an under-domesticated orphan crop, white fonio (Digitaria exilis).</title>
        <authorList>
            <person name="Bennetzen J.L."/>
            <person name="Chen S."/>
            <person name="Ma X."/>
            <person name="Wang X."/>
            <person name="Yssel A.E.J."/>
            <person name="Chaluvadi S.R."/>
            <person name="Johnson M."/>
            <person name="Gangashetty P."/>
            <person name="Hamidou F."/>
            <person name="Sanogo M.D."/>
            <person name="Zwaenepoel A."/>
            <person name="Wallace J."/>
            <person name="Van De Peer Y."/>
            <person name="Van Deynze A."/>
        </authorList>
    </citation>
    <scope>NUCLEOTIDE SEQUENCE</scope>
    <source>
        <tissue evidence="9">Leaves</tissue>
    </source>
</reference>
<evidence type="ECO:0000313" key="10">
    <source>
        <dbReference type="Proteomes" id="UP000636709"/>
    </source>
</evidence>
<evidence type="ECO:0000313" key="9">
    <source>
        <dbReference type="EMBL" id="KAF8689506.1"/>
    </source>
</evidence>
<keyword evidence="2" id="KW-0433">Leucine-rich repeat</keyword>
<keyword evidence="5" id="KW-0611">Plant defense</keyword>
<dbReference type="InterPro" id="IPR042197">
    <property type="entry name" value="Apaf_helical"/>
</dbReference>
<name>A0A835EHM1_9POAL</name>
<dbReference type="Pfam" id="PF00931">
    <property type="entry name" value="NB-ARC"/>
    <property type="match status" value="1"/>
</dbReference>
<protein>
    <submittedName>
        <fullName evidence="9">Uncharacterized protein</fullName>
    </submittedName>
</protein>
<proteinExistence type="inferred from homology"/>
<dbReference type="InterPro" id="IPR027417">
    <property type="entry name" value="P-loop_NTPase"/>
</dbReference>
<comment type="similarity">
    <text evidence="1">Belongs to the disease resistance NB-LRR family.</text>
</comment>